<gene>
    <name evidence="1" type="ORF">F5148DRAFT_1154764</name>
</gene>
<evidence type="ECO:0000313" key="2">
    <source>
        <dbReference type="Proteomes" id="UP001207468"/>
    </source>
</evidence>
<accession>A0ACC0TR15</accession>
<comment type="caution">
    <text evidence="1">The sequence shown here is derived from an EMBL/GenBank/DDBJ whole genome shotgun (WGS) entry which is preliminary data.</text>
</comment>
<dbReference type="EMBL" id="JAGFNK010001128">
    <property type="protein sequence ID" value="KAI9434563.1"/>
    <property type="molecule type" value="Genomic_DNA"/>
</dbReference>
<dbReference type="Proteomes" id="UP001207468">
    <property type="component" value="Unassembled WGS sequence"/>
</dbReference>
<protein>
    <submittedName>
        <fullName evidence="1">Uncharacterized protein</fullName>
    </submittedName>
</protein>
<organism evidence="1 2">
    <name type="scientific">Russula earlei</name>
    <dbReference type="NCBI Taxonomy" id="71964"/>
    <lineage>
        <taxon>Eukaryota</taxon>
        <taxon>Fungi</taxon>
        <taxon>Dikarya</taxon>
        <taxon>Basidiomycota</taxon>
        <taxon>Agaricomycotina</taxon>
        <taxon>Agaricomycetes</taxon>
        <taxon>Russulales</taxon>
        <taxon>Russulaceae</taxon>
        <taxon>Russula</taxon>
    </lineage>
</organism>
<keyword evidence="2" id="KW-1185">Reference proteome</keyword>
<name>A0ACC0TR15_9AGAM</name>
<evidence type="ECO:0000313" key="1">
    <source>
        <dbReference type="EMBL" id="KAI9434563.1"/>
    </source>
</evidence>
<sequence>METWELRKAAHTVELLSQARQINCTNELFMTLMLHSNNSGLFGHHLWSGFKALIMRCGHAHTKYEDLSKLVVFIVHNIIPWNNKEGWSLLPCLQSFAILDLNLGFEVHTEQTIAASKCALKSFAQRMKEYAKLSTDAAILWGESIKNWNFPKMHALVHSFDDIECEGASRNYNTKPNEKLHGPLKRSYMHSNFKDVANQLLRNEHHCFVLSLMHGQLDEIDETRGDNLVDLDKAPEDLPSDPSQNCVHGQYNGPELHGKLLFDGHIILHSQQLMVTLGSIGDSLHEQLSNWLCLQAVYLQIPSSYAMINLDPDHPVRNALASLSCGS</sequence>
<reference evidence="1" key="1">
    <citation type="submission" date="2021-03" db="EMBL/GenBank/DDBJ databases">
        <title>Evolutionary priming and transition to the ectomycorrhizal habit in an iconic lineage of mushroom-forming fungi: is preadaptation a requirement?</title>
        <authorList>
            <consortium name="DOE Joint Genome Institute"/>
            <person name="Looney B.P."/>
            <person name="Miyauchi S."/>
            <person name="Morin E."/>
            <person name="Drula E."/>
            <person name="Courty P.E."/>
            <person name="Chicoki N."/>
            <person name="Fauchery L."/>
            <person name="Kohler A."/>
            <person name="Kuo A."/>
            <person name="LaButti K."/>
            <person name="Pangilinan J."/>
            <person name="Lipzen A."/>
            <person name="Riley R."/>
            <person name="Andreopoulos W."/>
            <person name="He G."/>
            <person name="Johnson J."/>
            <person name="Barry K.W."/>
            <person name="Grigoriev I.V."/>
            <person name="Nagy L."/>
            <person name="Hibbett D."/>
            <person name="Henrissat B."/>
            <person name="Matheny P.B."/>
            <person name="Labbe J."/>
            <person name="Martin A.F."/>
        </authorList>
    </citation>
    <scope>NUCLEOTIDE SEQUENCE</scope>
    <source>
        <strain evidence="1">BPL698</strain>
    </source>
</reference>
<proteinExistence type="predicted"/>